<keyword evidence="2" id="KW-1185">Reference proteome</keyword>
<organism evidence="1 2">
    <name type="scientific">Effusibacillus lacus</name>
    <dbReference type="NCBI Taxonomy" id="1348429"/>
    <lineage>
        <taxon>Bacteria</taxon>
        <taxon>Bacillati</taxon>
        <taxon>Bacillota</taxon>
        <taxon>Bacilli</taxon>
        <taxon>Bacillales</taxon>
        <taxon>Alicyclobacillaceae</taxon>
        <taxon>Effusibacillus</taxon>
    </lineage>
</organism>
<name>A0A292YLZ6_9BACL</name>
<gene>
    <name evidence="1" type="ORF">EFBL_1418</name>
</gene>
<dbReference type="InterPro" id="IPR043519">
    <property type="entry name" value="NT_sf"/>
</dbReference>
<protein>
    <recommendedName>
        <fullName evidence="3">Nucleotidyltransferase</fullName>
    </recommendedName>
</protein>
<sequence length="251" mass="29155">MQHGDRIKVVRGIHIRVRKAYKERILFGGVYGSTAIGRDTEYSDIEMMYVMREGFPAKNLTFLYQGLPVEVNFLPVDAIGSWFEKIDLALPIHMGNVSTLQLWIGEDRHREEVLARYAQMPDEAIARFFIEHGSEIAYESFNKIQSIPRRANKRDRELFVYEVAHEIALAVALINRKPLTKGYMSGIKESYEFEEVPDDYKELAEAFLNSADVKESIETGRRLLESYERFVRKMGYKVRSVQTLDEIDWTS</sequence>
<comment type="caution">
    <text evidence="1">The sequence shown here is derived from an EMBL/GenBank/DDBJ whole genome shotgun (WGS) entry which is preliminary data.</text>
</comment>
<dbReference type="EMBL" id="BDUF01000029">
    <property type="protein sequence ID" value="GAX89793.1"/>
    <property type="molecule type" value="Genomic_DNA"/>
</dbReference>
<evidence type="ECO:0008006" key="3">
    <source>
        <dbReference type="Google" id="ProtNLM"/>
    </source>
</evidence>
<dbReference type="Proteomes" id="UP000217785">
    <property type="component" value="Unassembled WGS sequence"/>
</dbReference>
<dbReference type="Gene3D" id="1.20.120.330">
    <property type="entry name" value="Nucleotidyltransferases domain 2"/>
    <property type="match status" value="1"/>
</dbReference>
<dbReference type="OrthoDB" id="24442at2"/>
<reference evidence="2" key="1">
    <citation type="submission" date="2017-07" db="EMBL/GenBank/DDBJ databases">
        <title>Draft genome sequence of Effusibacillus lacus strain skLN1.</title>
        <authorList>
            <person name="Watanabe M."/>
            <person name="Kojima H."/>
            <person name="Fukui M."/>
        </authorList>
    </citation>
    <scope>NUCLEOTIDE SEQUENCE [LARGE SCALE GENOMIC DNA]</scope>
    <source>
        <strain evidence="2">skLN1</strain>
    </source>
</reference>
<dbReference type="Gene3D" id="3.30.460.10">
    <property type="entry name" value="Beta Polymerase, domain 2"/>
    <property type="match status" value="1"/>
</dbReference>
<evidence type="ECO:0000313" key="2">
    <source>
        <dbReference type="Proteomes" id="UP000217785"/>
    </source>
</evidence>
<proteinExistence type="predicted"/>
<dbReference type="SUPFAM" id="SSF81301">
    <property type="entry name" value="Nucleotidyltransferase"/>
    <property type="match status" value="1"/>
</dbReference>
<dbReference type="AlphaFoldDB" id="A0A292YLZ6"/>
<evidence type="ECO:0000313" key="1">
    <source>
        <dbReference type="EMBL" id="GAX89793.1"/>
    </source>
</evidence>
<dbReference type="RefSeq" id="WP_096181488.1">
    <property type="nucleotide sequence ID" value="NZ_BDUF01000029.1"/>
</dbReference>
<accession>A0A292YLZ6</accession>